<dbReference type="EMBL" id="VSSQ01090408">
    <property type="protein sequence ID" value="MPN36334.1"/>
    <property type="molecule type" value="Genomic_DNA"/>
</dbReference>
<sequence length="123" mass="14000">MAQAAKIIGVHFKGKTYYALYLYIPAFSSAKAMEILIEQAHISMQRADKYLMLAPLANLAVGNELVFTNMPDHLEPREPYLLSFDFVKKRWQDIPEAAILDVDILVAKGPLLWEEPIANYLFT</sequence>
<proteinExistence type="predicted"/>
<evidence type="ECO:0000313" key="1">
    <source>
        <dbReference type="EMBL" id="MPN36334.1"/>
    </source>
</evidence>
<gene>
    <name evidence="1" type="ORF">SDC9_183843</name>
</gene>
<reference evidence="1" key="1">
    <citation type="submission" date="2019-08" db="EMBL/GenBank/DDBJ databases">
        <authorList>
            <person name="Kucharzyk K."/>
            <person name="Murdoch R.W."/>
            <person name="Higgins S."/>
            <person name="Loffler F."/>
        </authorList>
    </citation>
    <scope>NUCLEOTIDE SEQUENCE</scope>
</reference>
<name>A0A645HJM1_9ZZZZ</name>
<organism evidence="1">
    <name type="scientific">bioreactor metagenome</name>
    <dbReference type="NCBI Taxonomy" id="1076179"/>
    <lineage>
        <taxon>unclassified sequences</taxon>
        <taxon>metagenomes</taxon>
        <taxon>ecological metagenomes</taxon>
    </lineage>
</organism>
<dbReference type="AlphaFoldDB" id="A0A645HJM1"/>
<comment type="caution">
    <text evidence="1">The sequence shown here is derived from an EMBL/GenBank/DDBJ whole genome shotgun (WGS) entry which is preliminary data.</text>
</comment>
<protein>
    <submittedName>
        <fullName evidence="1">Uncharacterized protein</fullName>
    </submittedName>
</protein>
<accession>A0A645HJM1</accession>